<evidence type="ECO:0000313" key="3">
    <source>
        <dbReference type="Proteomes" id="UP001155241"/>
    </source>
</evidence>
<dbReference type="InterPro" id="IPR013762">
    <property type="entry name" value="Integrase-like_cat_sf"/>
</dbReference>
<protein>
    <recommendedName>
        <fullName evidence="4">Phage integrase family protein</fullName>
    </recommendedName>
</protein>
<evidence type="ECO:0000256" key="1">
    <source>
        <dbReference type="ARBA" id="ARBA00023172"/>
    </source>
</evidence>
<dbReference type="GO" id="GO:0006310">
    <property type="term" value="P:DNA recombination"/>
    <property type="evidence" value="ECO:0007669"/>
    <property type="project" value="UniProtKB-KW"/>
</dbReference>
<dbReference type="AlphaFoldDB" id="A0A9X2FC69"/>
<dbReference type="Gene3D" id="1.10.443.10">
    <property type="entry name" value="Intergrase catalytic core"/>
    <property type="match status" value="1"/>
</dbReference>
<reference evidence="2" key="1">
    <citation type="submission" date="2022-06" db="EMBL/GenBank/DDBJ databases">
        <title>Aeoliella straminimaris, a novel planctomycete from sediments.</title>
        <authorList>
            <person name="Vitorino I.R."/>
            <person name="Lage O.M."/>
        </authorList>
    </citation>
    <scope>NUCLEOTIDE SEQUENCE</scope>
    <source>
        <strain evidence="2">ICT_H6.2</strain>
    </source>
</reference>
<dbReference type="Proteomes" id="UP001155241">
    <property type="component" value="Unassembled WGS sequence"/>
</dbReference>
<accession>A0A9X2FC69</accession>
<evidence type="ECO:0000313" key="2">
    <source>
        <dbReference type="EMBL" id="MCO6045543.1"/>
    </source>
</evidence>
<organism evidence="2 3">
    <name type="scientific">Aeoliella straminimaris</name>
    <dbReference type="NCBI Taxonomy" id="2954799"/>
    <lineage>
        <taxon>Bacteria</taxon>
        <taxon>Pseudomonadati</taxon>
        <taxon>Planctomycetota</taxon>
        <taxon>Planctomycetia</taxon>
        <taxon>Pirellulales</taxon>
        <taxon>Lacipirellulaceae</taxon>
        <taxon>Aeoliella</taxon>
    </lineage>
</organism>
<sequence length="148" mass="16311">MIVRSPKTEHHVGHEMRVVPLFPELVPVLNQAWDEAEEGAEHVVTKQRDATANFRTTMTKIIAHAGLKPWPKLFHALRASIATELADKYPGHVAAAWLGHTQQVANKHYRQVTDDHYEEAARSPERAAQSADVKLQALAGKLAGSGNA</sequence>
<keyword evidence="1" id="KW-0233">DNA recombination</keyword>
<gene>
    <name evidence="2" type="ORF">NG895_16650</name>
</gene>
<name>A0A9X2FC69_9BACT</name>
<comment type="caution">
    <text evidence="2">The sequence shown here is derived from an EMBL/GenBank/DDBJ whole genome shotgun (WGS) entry which is preliminary data.</text>
</comment>
<dbReference type="InterPro" id="IPR011010">
    <property type="entry name" value="DNA_brk_join_enz"/>
</dbReference>
<evidence type="ECO:0008006" key="4">
    <source>
        <dbReference type="Google" id="ProtNLM"/>
    </source>
</evidence>
<dbReference type="SUPFAM" id="SSF56349">
    <property type="entry name" value="DNA breaking-rejoining enzymes"/>
    <property type="match status" value="1"/>
</dbReference>
<dbReference type="GO" id="GO:0015074">
    <property type="term" value="P:DNA integration"/>
    <property type="evidence" value="ECO:0007669"/>
    <property type="project" value="InterPro"/>
</dbReference>
<keyword evidence="3" id="KW-1185">Reference proteome</keyword>
<proteinExistence type="predicted"/>
<dbReference type="EMBL" id="JAMXLR010000055">
    <property type="protein sequence ID" value="MCO6045543.1"/>
    <property type="molecule type" value="Genomic_DNA"/>
</dbReference>
<dbReference type="GO" id="GO:0003677">
    <property type="term" value="F:DNA binding"/>
    <property type="evidence" value="ECO:0007669"/>
    <property type="project" value="InterPro"/>
</dbReference>